<feature type="transmembrane region" description="Helical" evidence="1">
    <location>
        <begin position="122"/>
        <end position="149"/>
    </location>
</feature>
<dbReference type="Proteomes" id="UP001206895">
    <property type="component" value="Unassembled WGS sequence"/>
</dbReference>
<reference evidence="2 3" key="1">
    <citation type="submission" date="2022-06" db="EMBL/GenBank/DDBJ databases">
        <title>Genomic Encyclopedia of Archaeal and Bacterial Type Strains, Phase II (KMG-II): from individual species to whole genera.</title>
        <authorList>
            <person name="Goeker M."/>
        </authorList>
    </citation>
    <scope>NUCLEOTIDE SEQUENCE [LARGE SCALE GENOMIC DNA]</scope>
    <source>
        <strain evidence="2 3">DSM 44693</strain>
    </source>
</reference>
<evidence type="ECO:0000313" key="3">
    <source>
        <dbReference type="Proteomes" id="UP001206895"/>
    </source>
</evidence>
<dbReference type="RefSeq" id="WP_253659808.1">
    <property type="nucleotide sequence ID" value="NZ_BAAAJQ010000001.1"/>
</dbReference>
<gene>
    <name evidence="2" type="ORF">LX13_000589</name>
</gene>
<evidence type="ECO:0000313" key="2">
    <source>
        <dbReference type="EMBL" id="MCP2174782.1"/>
    </source>
</evidence>
<accession>A0ABT1H9Z4</accession>
<protein>
    <recommendedName>
        <fullName evidence="4">RDD family protein</fullName>
    </recommendedName>
</protein>
<organism evidence="2 3">
    <name type="scientific">Williamsia maris</name>
    <dbReference type="NCBI Taxonomy" id="72806"/>
    <lineage>
        <taxon>Bacteria</taxon>
        <taxon>Bacillati</taxon>
        <taxon>Actinomycetota</taxon>
        <taxon>Actinomycetes</taxon>
        <taxon>Mycobacteriales</taxon>
        <taxon>Nocardiaceae</taxon>
        <taxon>Williamsia</taxon>
    </lineage>
</organism>
<sequence length="182" mass="20401">MTRTEADTVKSIRLLGTTWQRRGFRYWSRRTGLLLLWLAVFALSMWVVGLLFKVVITDRDADTSLRGVALGVMSVAVLSSFAWGFSLMRRSDAEKKLGVPMIVRSGTAVDDQRRAAWQGYGIGLVAAPLILLGQLFFVGVLAALVLSLMQRHISVEEFEAATGRKAPPRVKKQRRLGQRRQR</sequence>
<evidence type="ECO:0008006" key="4">
    <source>
        <dbReference type="Google" id="ProtNLM"/>
    </source>
</evidence>
<feature type="transmembrane region" description="Helical" evidence="1">
    <location>
        <begin position="68"/>
        <end position="88"/>
    </location>
</feature>
<name>A0ABT1H9Z4_9NOCA</name>
<keyword evidence="3" id="KW-1185">Reference proteome</keyword>
<keyword evidence="1" id="KW-0812">Transmembrane</keyword>
<proteinExistence type="predicted"/>
<keyword evidence="1" id="KW-0472">Membrane</keyword>
<evidence type="ECO:0000256" key="1">
    <source>
        <dbReference type="SAM" id="Phobius"/>
    </source>
</evidence>
<dbReference type="EMBL" id="JAMTCJ010000001">
    <property type="protein sequence ID" value="MCP2174782.1"/>
    <property type="molecule type" value="Genomic_DNA"/>
</dbReference>
<feature type="transmembrane region" description="Helical" evidence="1">
    <location>
        <begin position="31"/>
        <end position="56"/>
    </location>
</feature>
<keyword evidence="1" id="KW-1133">Transmembrane helix</keyword>
<comment type="caution">
    <text evidence="2">The sequence shown here is derived from an EMBL/GenBank/DDBJ whole genome shotgun (WGS) entry which is preliminary data.</text>
</comment>